<accession>A0A0A9A6I8</accession>
<proteinExistence type="predicted"/>
<dbReference type="AlphaFoldDB" id="A0A0A9A6I8"/>
<sequence length="23" mass="2545">MCNQIFILALPSGHSVAHSDYQL</sequence>
<protein>
    <submittedName>
        <fullName evidence="1">Uncharacterized protein</fullName>
    </submittedName>
</protein>
<name>A0A0A9A6I8_ARUDO</name>
<evidence type="ECO:0000313" key="1">
    <source>
        <dbReference type="EMBL" id="JAD42632.1"/>
    </source>
</evidence>
<reference evidence="1" key="2">
    <citation type="journal article" date="2015" name="Data Brief">
        <title>Shoot transcriptome of the giant reed, Arundo donax.</title>
        <authorList>
            <person name="Barrero R.A."/>
            <person name="Guerrero F.D."/>
            <person name="Moolhuijzen P."/>
            <person name="Goolsby J.A."/>
            <person name="Tidwell J."/>
            <person name="Bellgard S.E."/>
            <person name="Bellgard M.I."/>
        </authorList>
    </citation>
    <scope>NUCLEOTIDE SEQUENCE</scope>
    <source>
        <tissue evidence="1">Shoot tissue taken approximately 20 cm above the soil surface</tissue>
    </source>
</reference>
<dbReference type="EMBL" id="GBRH01255263">
    <property type="protein sequence ID" value="JAD42632.1"/>
    <property type="molecule type" value="Transcribed_RNA"/>
</dbReference>
<reference evidence="1" key="1">
    <citation type="submission" date="2014-09" db="EMBL/GenBank/DDBJ databases">
        <authorList>
            <person name="Magalhaes I.L.F."/>
            <person name="Oliveira U."/>
            <person name="Santos F.R."/>
            <person name="Vidigal T.H.D.A."/>
            <person name="Brescovit A.D."/>
            <person name="Santos A.J."/>
        </authorList>
    </citation>
    <scope>NUCLEOTIDE SEQUENCE</scope>
    <source>
        <tissue evidence="1">Shoot tissue taken approximately 20 cm above the soil surface</tissue>
    </source>
</reference>
<organism evidence="1">
    <name type="scientific">Arundo donax</name>
    <name type="common">Giant reed</name>
    <name type="synonym">Donax arundinaceus</name>
    <dbReference type="NCBI Taxonomy" id="35708"/>
    <lineage>
        <taxon>Eukaryota</taxon>
        <taxon>Viridiplantae</taxon>
        <taxon>Streptophyta</taxon>
        <taxon>Embryophyta</taxon>
        <taxon>Tracheophyta</taxon>
        <taxon>Spermatophyta</taxon>
        <taxon>Magnoliopsida</taxon>
        <taxon>Liliopsida</taxon>
        <taxon>Poales</taxon>
        <taxon>Poaceae</taxon>
        <taxon>PACMAD clade</taxon>
        <taxon>Arundinoideae</taxon>
        <taxon>Arundineae</taxon>
        <taxon>Arundo</taxon>
    </lineage>
</organism>